<dbReference type="EMBL" id="JAFFJS010000002">
    <property type="protein sequence ID" value="MBM9432732.1"/>
    <property type="molecule type" value="Genomic_DNA"/>
</dbReference>
<dbReference type="InterPro" id="IPR013785">
    <property type="entry name" value="Aldolase_TIM"/>
</dbReference>
<dbReference type="SUPFAM" id="SSF51569">
    <property type="entry name" value="Aldolase"/>
    <property type="match status" value="1"/>
</dbReference>
<dbReference type="InterPro" id="IPR001585">
    <property type="entry name" value="TAL/FSA"/>
</dbReference>
<protein>
    <submittedName>
        <fullName evidence="2">Transaldolase</fullName>
    </submittedName>
</protein>
<evidence type="ECO:0000256" key="1">
    <source>
        <dbReference type="ARBA" id="ARBA00023270"/>
    </source>
</evidence>
<proteinExistence type="predicted"/>
<evidence type="ECO:0000313" key="3">
    <source>
        <dbReference type="Proteomes" id="UP000705983"/>
    </source>
</evidence>
<name>A0ABS2TDL3_9ACTO</name>
<dbReference type="Proteomes" id="UP000705983">
    <property type="component" value="Unassembled WGS sequence"/>
</dbReference>
<accession>A0ABS2TDL3</accession>
<organism evidence="2 3">
    <name type="scientific">Flaviflexus equikiangi</name>
    <dbReference type="NCBI Taxonomy" id="2758573"/>
    <lineage>
        <taxon>Bacteria</taxon>
        <taxon>Bacillati</taxon>
        <taxon>Actinomycetota</taxon>
        <taxon>Actinomycetes</taxon>
        <taxon>Actinomycetales</taxon>
        <taxon>Actinomycetaceae</taxon>
        <taxon>Flaviflexus</taxon>
    </lineage>
</organism>
<evidence type="ECO:0000313" key="2">
    <source>
        <dbReference type="EMBL" id="MBM9432732.1"/>
    </source>
</evidence>
<dbReference type="Pfam" id="PF00923">
    <property type="entry name" value="TAL_FSA"/>
    <property type="match status" value="1"/>
</dbReference>
<dbReference type="RefSeq" id="WP_182169722.1">
    <property type="nucleotide sequence ID" value="NZ_CP059676.1"/>
</dbReference>
<keyword evidence="1" id="KW-0704">Schiff base</keyword>
<dbReference type="PANTHER" id="PTHR10683">
    <property type="entry name" value="TRANSALDOLASE"/>
    <property type="match status" value="1"/>
</dbReference>
<reference evidence="3" key="1">
    <citation type="submission" date="2021-02" db="EMBL/GenBank/DDBJ databases">
        <title>Leucobacter sp. CX169.</title>
        <authorList>
            <person name="Cheng Y."/>
        </authorList>
    </citation>
    <scope>NUCLEOTIDE SEQUENCE [LARGE SCALE GENOMIC DNA]</scope>
    <source>
        <strain evidence="3">JY899</strain>
    </source>
</reference>
<keyword evidence="3" id="KW-1185">Reference proteome</keyword>
<comment type="caution">
    <text evidence="2">The sequence shown here is derived from an EMBL/GenBank/DDBJ whole genome shotgun (WGS) entry which is preliminary data.</text>
</comment>
<dbReference type="Gene3D" id="3.20.20.70">
    <property type="entry name" value="Aldolase class I"/>
    <property type="match status" value="1"/>
</dbReference>
<gene>
    <name evidence="2" type="ORF">JVW63_03325</name>
</gene>
<sequence length="359" mass="39599">MSEIQYTDGPLLEASKAFDTVLWNDSSDLDELKQSISFGGVGATCNPAIAYATLSKHPEIWTPRIRAIADSNPTWSESEIGWQAVKDMSVEAAALLKPAFDASNGRNGRLSVQTDPRLARSAKALADQAEEFHHLAENIVVKIPATKTGIEAIEDATTRGVSINVTVSFSVPQALEAAAAIERGLDARRAAGHDVSRMGPVVTIMVGRLDDWMKAVVARDNLFIDHSALEWAGIAAVKKAYGIFQERGYTSRLLVAAFRNPFHWTEFQGGDLVVSPPFVWQENVNNSDYVVEERMSRPVSEYYIEQLRRIPDFNRAYDEDGMTVEEFESFGPAAKTLRQFLAADNDLDVLVRNIILPAP</sequence>